<proteinExistence type="inferred from homology"/>
<comment type="caution">
    <text evidence="9">The sequence shown here is derived from an EMBL/GenBank/DDBJ whole genome shotgun (WGS) entry which is preliminary data.</text>
</comment>
<accession>A0A8J7UT68</accession>
<evidence type="ECO:0000313" key="10">
    <source>
        <dbReference type="Proteomes" id="UP000673975"/>
    </source>
</evidence>
<dbReference type="Pfam" id="PF01192">
    <property type="entry name" value="RNA_pol_Rpb6"/>
    <property type="match status" value="1"/>
</dbReference>
<keyword evidence="10" id="KW-1185">Reference proteome</keyword>
<gene>
    <name evidence="9" type="ORF">NATSA_00065</name>
</gene>
<evidence type="ECO:0000256" key="7">
    <source>
        <dbReference type="ARBA" id="ARBA00030998"/>
    </source>
</evidence>
<dbReference type="GO" id="GO:0006351">
    <property type="term" value="P:DNA-templated transcription"/>
    <property type="evidence" value="ECO:0007669"/>
    <property type="project" value="InterPro"/>
</dbReference>
<keyword evidence="5" id="KW-0804">Transcription</keyword>
<protein>
    <recommendedName>
        <fullName evidence="3">DNA-directed RNA polymerase subunit omega</fullName>
        <ecNumber evidence="2">2.7.7.6</ecNumber>
    </recommendedName>
    <alternativeName>
        <fullName evidence="7">RNA polymerase omega subunit</fullName>
    </alternativeName>
    <alternativeName>
        <fullName evidence="6">Transcriptase subunit omega</fullName>
    </alternativeName>
</protein>
<organism evidence="9 10">
    <name type="scientific">Natronogracilivirga saccharolytica</name>
    <dbReference type="NCBI Taxonomy" id="2812953"/>
    <lineage>
        <taxon>Bacteria</taxon>
        <taxon>Pseudomonadati</taxon>
        <taxon>Balneolota</taxon>
        <taxon>Balneolia</taxon>
        <taxon>Balneolales</taxon>
        <taxon>Cyclonatronaceae</taxon>
        <taxon>Natronogracilivirga</taxon>
    </lineage>
</organism>
<evidence type="ECO:0000256" key="2">
    <source>
        <dbReference type="ARBA" id="ARBA00012418"/>
    </source>
</evidence>
<dbReference type="GO" id="GO:0003677">
    <property type="term" value="F:DNA binding"/>
    <property type="evidence" value="ECO:0007669"/>
    <property type="project" value="InterPro"/>
</dbReference>
<dbReference type="SMART" id="SM01409">
    <property type="entry name" value="RNA_pol_Rpb6"/>
    <property type="match status" value="1"/>
</dbReference>
<name>A0A8J7UT68_9BACT</name>
<dbReference type="SUPFAM" id="SSF63562">
    <property type="entry name" value="RPB6/omega subunit-like"/>
    <property type="match status" value="1"/>
</dbReference>
<evidence type="ECO:0000256" key="5">
    <source>
        <dbReference type="ARBA" id="ARBA00023163"/>
    </source>
</evidence>
<dbReference type="RefSeq" id="WP_210509284.1">
    <property type="nucleotide sequence ID" value="NZ_JAFIDN010000001.1"/>
</dbReference>
<dbReference type="EMBL" id="JAFIDN010000001">
    <property type="protein sequence ID" value="MBP3191045.1"/>
    <property type="molecule type" value="Genomic_DNA"/>
</dbReference>
<dbReference type="GO" id="GO:0003899">
    <property type="term" value="F:DNA-directed RNA polymerase activity"/>
    <property type="evidence" value="ECO:0007669"/>
    <property type="project" value="UniProtKB-EC"/>
</dbReference>
<dbReference type="GO" id="GO:0000428">
    <property type="term" value="C:DNA-directed RNA polymerase complex"/>
    <property type="evidence" value="ECO:0007669"/>
    <property type="project" value="UniProtKB-KW"/>
</dbReference>
<dbReference type="InterPro" id="IPR006110">
    <property type="entry name" value="Pol_omega/Rpo6/RPB6"/>
</dbReference>
<dbReference type="InterPro" id="IPR036161">
    <property type="entry name" value="RPB6/omega-like_sf"/>
</dbReference>
<evidence type="ECO:0000256" key="3">
    <source>
        <dbReference type="ARBA" id="ARBA00013725"/>
    </source>
</evidence>
<evidence type="ECO:0000256" key="6">
    <source>
        <dbReference type="ARBA" id="ARBA00029924"/>
    </source>
</evidence>
<dbReference type="EC" id="2.7.7.6" evidence="2"/>
<evidence type="ECO:0000313" key="9">
    <source>
        <dbReference type="EMBL" id="MBP3191045.1"/>
    </source>
</evidence>
<evidence type="ECO:0000256" key="1">
    <source>
        <dbReference type="ARBA" id="ARBA00006711"/>
    </source>
</evidence>
<dbReference type="AlphaFoldDB" id="A0A8J7UT68"/>
<keyword evidence="4 9" id="KW-0240">DNA-directed RNA polymerase</keyword>
<sequence length="100" mass="11883">MAVKSLDLEKIQSTTGNIYEGIVILSKRARQIAAQEKMELDEKLKYFEGFEEEEEYTFNEEQERITKEYEARPHPTQRAVNELIEEKIYYRGTENDEENS</sequence>
<reference evidence="9" key="1">
    <citation type="submission" date="2021-02" db="EMBL/GenBank/DDBJ databases">
        <title>Natronogracilivirga saccharolytica gen. nov. sp. nov. a new anaerobic, haloalkiliphilic carbohydrate-fermenting bacterium from soda lake and proposing of Cyclonatronumiaceae fam. nov. in the phylum Balneolaeota.</title>
        <authorList>
            <person name="Zhilina T.N."/>
            <person name="Sorokin D.Y."/>
            <person name="Zavarzina D.G."/>
            <person name="Toshchakov S.V."/>
            <person name="Kublanov I.V."/>
        </authorList>
    </citation>
    <scope>NUCLEOTIDE SEQUENCE</scope>
    <source>
        <strain evidence="9">Z-1702</strain>
    </source>
</reference>
<evidence type="ECO:0000256" key="4">
    <source>
        <dbReference type="ARBA" id="ARBA00022478"/>
    </source>
</evidence>
<dbReference type="Proteomes" id="UP000673975">
    <property type="component" value="Unassembled WGS sequence"/>
</dbReference>
<comment type="similarity">
    <text evidence="1">Belongs to the RNA polymerase subunit omega family.</text>
</comment>
<comment type="catalytic activity">
    <reaction evidence="8">
        <text>RNA(n) + a ribonucleoside 5'-triphosphate = RNA(n+1) + diphosphate</text>
        <dbReference type="Rhea" id="RHEA:21248"/>
        <dbReference type="Rhea" id="RHEA-COMP:14527"/>
        <dbReference type="Rhea" id="RHEA-COMP:17342"/>
        <dbReference type="ChEBI" id="CHEBI:33019"/>
        <dbReference type="ChEBI" id="CHEBI:61557"/>
        <dbReference type="ChEBI" id="CHEBI:140395"/>
        <dbReference type="EC" id="2.7.7.6"/>
    </reaction>
</comment>
<evidence type="ECO:0000256" key="8">
    <source>
        <dbReference type="ARBA" id="ARBA00048552"/>
    </source>
</evidence>